<dbReference type="Proteomes" id="UP000249748">
    <property type="component" value="Unassembled WGS sequence"/>
</dbReference>
<gene>
    <name evidence="1" type="ORF">BO79DRAFT_193744</name>
</gene>
<evidence type="ECO:0000313" key="1">
    <source>
        <dbReference type="EMBL" id="RAK89553.1"/>
    </source>
</evidence>
<protein>
    <submittedName>
        <fullName evidence="1">Ubiquinone biosynthesis protein coq9</fullName>
    </submittedName>
</protein>
<sequence>MTRSQPLLTLSRRYLTTAAPRTTTTTPIRTTTSLLTTKPTTTTTTTTLRTIQHQPCLRTTTTTPSIRPYHSIHHPSPPHEYSNSQTTILSSALRHVPTHGFTRDALTLGARDAGFLDVSVQLLPRGEFDLILFWLASRRGLLRSKVENDALLQSQSQQGPLSVDDKIKVLIMERLRMNVEVKDKLQDALAIMSLGENIPLSLSELHALSDDILTLAGDASVDASWYSKRMAVAAVYASSEFVMTRDTSAGLRDTEEFLSRRWADARAVKDKVSGVKQCLGFLGSTAVGLGRSWGLKL</sequence>
<organism evidence="1 2">
    <name type="scientific">Aspergillus costaricaensis CBS 115574</name>
    <dbReference type="NCBI Taxonomy" id="1448317"/>
    <lineage>
        <taxon>Eukaryota</taxon>
        <taxon>Fungi</taxon>
        <taxon>Dikarya</taxon>
        <taxon>Ascomycota</taxon>
        <taxon>Pezizomycotina</taxon>
        <taxon>Eurotiomycetes</taxon>
        <taxon>Eurotiomycetidae</taxon>
        <taxon>Eurotiales</taxon>
        <taxon>Aspergillaceae</taxon>
        <taxon>Aspergillus</taxon>
        <taxon>Aspergillus subgen. Circumdati</taxon>
    </lineage>
</organism>
<accession>A0ACD1IHP8</accession>
<keyword evidence="2" id="KW-1185">Reference proteome</keyword>
<keyword evidence="1" id="KW-0830">Ubiquinone</keyword>
<reference evidence="1" key="1">
    <citation type="submission" date="2018-02" db="EMBL/GenBank/DDBJ databases">
        <title>The genomes of Aspergillus section Nigri reveals drivers in fungal speciation.</title>
        <authorList>
            <consortium name="DOE Joint Genome Institute"/>
            <person name="Vesth T.C."/>
            <person name="Nybo J."/>
            <person name="Theobald S."/>
            <person name="Brandl J."/>
            <person name="Frisvad J.C."/>
            <person name="Nielsen K.F."/>
            <person name="Lyhne E.K."/>
            <person name="Kogle M.E."/>
            <person name="Kuo A."/>
            <person name="Riley R."/>
            <person name="Clum A."/>
            <person name="Nolan M."/>
            <person name="Lipzen A."/>
            <person name="Salamov A."/>
            <person name="Henrissat B."/>
            <person name="Wiebenga A."/>
            <person name="De vries R.P."/>
            <person name="Grigoriev I.V."/>
            <person name="Mortensen U.H."/>
            <person name="Andersen M.R."/>
            <person name="Baker S.E."/>
        </authorList>
    </citation>
    <scope>NUCLEOTIDE SEQUENCE</scope>
    <source>
        <strain evidence="1">CBS 115574</strain>
    </source>
</reference>
<dbReference type="EMBL" id="KZ824547">
    <property type="protein sequence ID" value="RAK89553.1"/>
    <property type="molecule type" value="Genomic_DNA"/>
</dbReference>
<proteinExistence type="predicted"/>
<name>A0ACD1IHP8_9EURO</name>
<evidence type="ECO:0000313" key="2">
    <source>
        <dbReference type="Proteomes" id="UP000249748"/>
    </source>
</evidence>